<dbReference type="EMBL" id="AVOT02004370">
    <property type="protein sequence ID" value="MBW0476173.1"/>
    <property type="molecule type" value="Genomic_DNA"/>
</dbReference>
<sequence length="166" mass="19338">MKAGKKSQSKGKILPKELEILRHNKTNQRIQGMNKLKNLSEVVESPKKAQESNNTDQRVVQNSQPFMPRYLLPHIFSSYQPYVPAQMAARQPLKCYYCLEEGNYTIRCNNLTEYLEKRTVLKCGGTYLFPNFQRVPTEGPKYAKELVQKLAKEQEEFTKKMMEKSN</sequence>
<dbReference type="Proteomes" id="UP000765509">
    <property type="component" value="Unassembled WGS sequence"/>
</dbReference>
<accession>A0A9Q3C428</accession>
<name>A0A9Q3C428_9BASI</name>
<dbReference type="OrthoDB" id="2518564at2759"/>
<protein>
    <submittedName>
        <fullName evidence="1">Uncharacterized protein</fullName>
    </submittedName>
</protein>
<organism evidence="1 2">
    <name type="scientific">Austropuccinia psidii MF-1</name>
    <dbReference type="NCBI Taxonomy" id="1389203"/>
    <lineage>
        <taxon>Eukaryota</taxon>
        <taxon>Fungi</taxon>
        <taxon>Dikarya</taxon>
        <taxon>Basidiomycota</taxon>
        <taxon>Pucciniomycotina</taxon>
        <taxon>Pucciniomycetes</taxon>
        <taxon>Pucciniales</taxon>
        <taxon>Sphaerophragmiaceae</taxon>
        <taxon>Austropuccinia</taxon>
    </lineage>
</organism>
<reference evidence="1" key="1">
    <citation type="submission" date="2021-03" db="EMBL/GenBank/DDBJ databases">
        <title>Draft genome sequence of rust myrtle Austropuccinia psidii MF-1, a brazilian biotype.</title>
        <authorList>
            <person name="Quecine M.C."/>
            <person name="Pachon D.M.R."/>
            <person name="Bonatelli M.L."/>
            <person name="Correr F.H."/>
            <person name="Franceschini L.M."/>
            <person name="Leite T.F."/>
            <person name="Margarido G.R.A."/>
            <person name="Almeida C.A."/>
            <person name="Ferrarezi J.A."/>
            <person name="Labate C.A."/>
        </authorList>
    </citation>
    <scope>NUCLEOTIDE SEQUENCE</scope>
    <source>
        <strain evidence="1">MF-1</strain>
    </source>
</reference>
<gene>
    <name evidence="1" type="ORF">O181_015888</name>
</gene>
<dbReference type="AlphaFoldDB" id="A0A9Q3C428"/>
<evidence type="ECO:0000313" key="2">
    <source>
        <dbReference type="Proteomes" id="UP000765509"/>
    </source>
</evidence>
<comment type="caution">
    <text evidence="1">The sequence shown here is derived from an EMBL/GenBank/DDBJ whole genome shotgun (WGS) entry which is preliminary data.</text>
</comment>
<evidence type="ECO:0000313" key="1">
    <source>
        <dbReference type="EMBL" id="MBW0476173.1"/>
    </source>
</evidence>
<proteinExistence type="predicted"/>
<keyword evidence="2" id="KW-1185">Reference proteome</keyword>